<evidence type="ECO:0000256" key="1">
    <source>
        <dbReference type="SAM" id="MobiDB-lite"/>
    </source>
</evidence>
<dbReference type="Proteomes" id="UP000826656">
    <property type="component" value="Unassembled WGS sequence"/>
</dbReference>
<keyword evidence="5" id="KW-1185">Reference proteome</keyword>
<feature type="domain" description="Ty3 transposon capsid-like protein" evidence="2">
    <location>
        <begin position="688"/>
        <end position="823"/>
    </location>
</feature>
<protein>
    <recommendedName>
        <fullName evidence="6">Retrotransposon gag domain-containing protein</fullName>
    </recommendedName>
</protein>
<sequence>MYQRCLVGDCHTKWIDWIPWAKFCYNTSCHSTLHASPFQVVYGHEPPQLQSYMVGSSTFKDFVSGDVYIHNAKKILAGRVYHKLALKYYGPFAVLKRIESVAYQLGLPAGCKKLHDVFHESLLNPFKCSMSYLLRTLVGRQRIISNLAFQTSSLRTSFFSRKGAMLLMRLTGNNITGINRTYVISKDSCHRKPLFKRVDVISKQDGFYQVTEIRNFLKQVPRDLEGTCLPNNTPESRCEFSKCKAEFIRYLKIQDSILSQKARVKWFNEGEASTAYFHATIKDKRRRLTIRRIQDENNNCLEGNEAIAEGVVHFYQNLFTHEPSTNDYSALSCIESCISDDDNNMINASLSLQEVTDTVFSTDTNSSPGLDGLSDDNILFCNGNKRSMRMVLNTLATYEKILGQLINKNKSCFLMSTKTKLVTINKMKRITGMRYQQFPIKYLGCPLTTGRKKIELYSDIVNKVVKIMVIKITGQHGRAFATPTQRRRVHPITTSWNKGNSHIWKDICDIKEEMERYVVWNIGQSRNSNKSKGKSKAVEFDFPVHRPVTRSFSKNPNNLVPEPNTMDDEINSRFQEERVITEKLMDSKLAAMERLGEKIVQAIQEQFSSLGIGSTKLTVHGAETSSAPTTGRLTNPAPRGNTLQIQPADQNHQTSGNSNSTIPRYARMDFPTYDGTNNPLIWAHRCEQFFENQHTADAEKVGVAGFHLLGEAQLWYYQLKRAKGPMSWEDFKKRCFQRFGPPESSNPVGELVTLRQTGTVEIYQRQFQEKLARADELIPEHLHVGIFIAGLDDSIKLDIQLLKPTDLSTAMSIARALEKKQQLQRVSNTRKAAWQQSRTSHGSTVNSAKSNTGLVGSSTSMNIQTSNQTPFFKQLTRVEMAERRAKGLCYNCDEQYSATDQCKRLFWLELDDSVDDAIPEVPDDCPEISLHAITGQRHAQTMQLPALINRHHMLSLIDSGSTHNFISFTAASRLLLDVFSLHNIRISIANGEKVHAWGSAQG</sequence>
<proteinExistence type="predicted"/>
<evidence type="ECO:0000313" key="4">
    <source>
        <dbReference type="EMBL" id="KAH0768913.1"/>
    </source>
</evidence>
<dbReference type="InterPro" id="IPR045358">
    <property type="entry name" value="Ty3_capsid"/>
</dbReference>
<dbReference type="InterPro" id="IPR056924">
    <property type="entry name" value="SH3_Tf2-1"/>
</dbReference>
<dbReference type="PANTHER" id="PTHR15503">
    <property type="entry name" value="LDOC1 RELATED"/>
    <property type="match status" value="1"/>
</dbReference>
<dbReference type="Pfam" id="PF24626">
    <property type="entry name" value="SH3_Tf2-1"/>
    <property type="match status" value="1"/>
</dbReference>
<feature type="region of interest" description="Disordered" evidence="1">
    <location>
        <begin position="830"/>
        <end position="860"/>
    </location>
</feature>
<dbReference type="Gene3D" id="3.30.420.10">
    <property type="entry name" value="Ribonuclease H-like superfamily/Ribonuclease H"/>
    <property type="match status" value="1"/>
</dbReference>
<organism evidence="4 5">
    <name type="scientific">Solanum tuberosum</name>
    <name type="common">Potato</name>
    <dbReference type="NCBI Taxonomy" id="4113"/>
    <lineage>
        <taxon>Eukaryota</taxon>
        <taxon>Viridiplantae</taxon>
        <taxon>Streptophyta</taxon>
        <taxon>Embryophyta</taxon>
        <taxon>Tracheophyta</taxon>
        <taxon>Spermatophyta</taxon>
        <taxon>Magnoliopsida</taxon>
        <taxon>eudicotyledons</taxon>
        <taxon>Gunneridae</taxon>
        <taxon>Pentapetalae</taxon>
        <taxon>asterids</taxon>
        <taxon>lamiids</taxon>
        <taxon>Solanales</taxon>
        <taxon>Solanaceae</taxon>
        <taxon>Solanoideae</taxon>
        <taxon>Solaneae</taxon>
        <taxon>Solanum</taxon>
    </lineage>
</organism>
<evidence type="ECO:0000259" key="2">
    <source>
        <dbReference type="Pfam" id="PF19259"/>
    </source>
</evidence>
<feature type="domain" description="Tf2-1-like SH3-like" evidence="3">
    <location>
        <begin position="67"/>
        <end position="126"/>
    </location>
</feature>
<comment type="caution">
    <text evidence="4">The sequence shown here is derived from an EMBL/GenBank/DDBJ whole genome shotgun (WGS) entry which is preliminary data.</text>
</comment>
<reference evidence="4 5" key="1">
    <citation type="journal article" date="2021" name="bioRxiv">
        <title>Chromosome-scale and haplotype-resolved genome assembly of a tetraploid potato cultivar.</title>
        <authorList>
            <person name="Sun H."/>
            <person name="Jiao W.-B."/>
            <person name="Krause K."/>
            <person name="Campoy J.A."/>
            <person name="Goel M."/>
            <person name="Folz-Donahue K."/>
            <person name="Kukat C."/>
            <person name="Huettel B."/>
            <person name="Schneeberger K."/>
        </authorList>
    </citation>
    <scope>NUCLEOTIDE SEQUENCE [LARGE SCALE GENOMIC DNA]</scope>
    <source>
        <strain evidence="4">SolTubOtavaFocal</strain>
        <tissue evidence="4">Leaves</tissue>
    </source>
</reference>
<evidence type="ECO:0008006" key="6">
    <source>
        <dbReference type="Google" id="ProtNLM"/>
    </source>
</evidence>
<dbReference type="EMBL" id="JAIVGD010000011">
    <property type="protein sequence ID" value="KAH0768913.1"/>
    <property type="molecule type" value="Genomic_DNA"/>
</dbReference>
<gene>
    <name evidence="4" type="ORF">KY290_012894</name>
</gene>
<accession>A0ABQ7VM20</accession>
<dbReference type="CDD" id="cd00303">
    <property type="entry name" value="retropepsin_like"/>
    <property type="match status" value="1"/>
</dbReference>
<dbReference type="PANTHER" id="PTHR15503:SF22">
    <property type="entry name" value="TRANSPOSON TY3-I GAG POLYPROTEIN"/>
    <property type="match status" value="1"/>
</dbReference>
<dbReference type="InterPro" id="IPR032567">
    <property type="entry name" value="RTL1-rel"/>
</dbReference>
<evidence type="ECO:0000313" key="5">
    <source>
        <dbReference type="Proteomes" id="UP000826656"/>
    </source>
</evidence>
<dbReference type="Pfam" id="PF19259">
    <property type="entry name" value="Ty3_capsid"/>
    <property type="match status" value="1"/>
</dbReference>
<evidence type="ECO:0000259" key="3">
    <source>
        <dbReference type="Pfam" id="PF24626"/>
    </source>
</evidence>
<name>A0ABQ7VM20_SOLTU</name>
<dbReference type="InterPro" id="IPR036397">
    <property type="entry name" value="RNaseH_sf"/>
</dbReference>